<dbReference type="PANTHER" id="PTHR12635">
    <property type="entry name" value="RHO-GTPASE-ACTIVATING PROTEIN 6 FAMILY MEMBER"/>
    <property type="match status" value="1"/>
</dbReference>
<feature type="domain" description="Rho-GAP" evidence="5">
    <location>
        <begin position="270"/>
        <end position="491"/>
    </location>
</feature>
<evidence type="ECO:0000256" key="3">
    <source>
        <dbReference type="ARBA" id="ARBA00070267"/>
    </source>
</evidence>
<dbReference type="InterPro" id="IPR000198">
    <property type="entry name" value="RhoGAP_dom"/>
</dbReference>
<dbReference type="CTD" id="395"/>
<dbReference type="SUPFAM" id="SSF48350">
    <property type="entry name" value="GTPase activation domain, GAP"/>
    <property type="match status" value="1"/>
</dbReference>
<evidence type="ECO:0000256" key="2">
    <source>
        <dbReference type="ARBA" id="ARBA00055252"/>
    </source>
</evidence>
<dbReference type="GO" id="GO:1902533">
    <property type="term" value="P:positive regulation of intracellular signal transduction"/>
    <property type="evidence" value="ECO:0007669"/>
    <property type="project" value="UniProtKB-ARBA"/>
</dbReference>
<evidence type="ECO:0000313" key="6">
    <source>
        <dbReference type="Proteomes" id="UP000515208"/>
    </source>
</evidence>
<dbReference type="GeneID" id="104981478"/>
<dbReference type="GO" id="GO:0007165">
    <property type="term" value="P:signal transduction"/>
    <property type="evidence" value="ECO:0007669"/>
    <property type="project" value="InterPro"/>
</dbReference>
<reference evidence="7" key="1">
    <citation type="submission" date="2025-08" db="UniProtKB">
        <authorList>
            <consortium name="RefSeq"/>
        </authorList>
    </citation>
    <scope>IDENTIFICATION</scope>
    <source>
        <tissue evidence="7">Blood</tissue>
    </source>
</reference>
<dbReference type="InterPro" id="IPR008936">
    <property type="entry name" value="Rho_GTPase_activation_prot"/>
</dbReference>
<evidence type="ECO:0000313" key="7">
    <source>
        <dbReference type="RefSeq" id="XP_010828932.1"/>
    </source>
</evidence>
<dbReference type="GO" id="GO:0005856">
    <property type="term" value="C:cytoskeleton"/>
    <property type="evidence" value="ECO:0007669"/>
    <property type="project" value="UniProtKB-ARBA"/>
</dbReference>
<evidence type="ECO:0000256" key="1">
    <source>
        <dbReference type="ARBA" id="ARBA00022468"/>
    </source>
</evidence>
<dbReference type="InterPro" id="IPR037863">
    <property type="entry name" value="RHOGAP6/36"/>
</dbReference>
<feature type="region of interest" description="Disordered" evidence="4">
    <location>
        <begin position="260"/>
        <end position="296"/>
    </location>
</feature>
<dbReference type="OrthoDB" id="10024839at2759"/>
<dbReference type="GO" id="GO:0043274">
    <property type="term" value="F:phospholipase binding"/>
    <property type="evidence" value="ECO:0007669"/>
    <property type="project" value="TreeGrafter"/>
</dbReference>
<dbReference type="Pfam" id="PF00620">
    <property type="entry name" value="RhoGAP"/>
    <property type="match status" value="1"/>
</dbReference>
<feature type="non-terminal residue" evidence="7">
    <location>
        <position position="492"/>
    </location>
</feature>
<sequence length="492" mass="55640">MQRIWIDVKAIPSQGFVIGNSRNGKMQRALGYAEEDQLGRSRDFRLKNSDASGQWEERDLDARARNAVSLLPPPPTCTLLNRATVVTPTLTSTPPVQEMNNFSRTIVLQRAPVSVRTTQLRHCSVKAVVDSSERNDCGYVPIKLYLQKQSVDGIWFTVKLERARLQEVAFYQLQQDCDLSCQITIPKDGQKRKKSLRKKLDSLGKEKNKDREFIPQAFGMPLSQVIANDRAYKLKQDSQRDEHKDASDFVASLLPFGNKRQNKELSSSNSSLSSTSETPNESTSPNTPEPAPRPRRRVSWPVFSLTLKLGQRKSLQTVGIFRVGSSKKRVRQLREEFDRGVDVSLEEEHSVHDVAALLKEFLRDMPDPLLTRELYTAFINTLLLEPEEQLGTLQLLIYLLPPCNCDTLHRLLQFLSIVARHAEDNVSKDGQEVTGNKMTSLNLATIFGPNLLHKQKSSDKEFSVQSSARAEESTAIIAVVQKMIENYEALFM</sequence>
<dbReference type="GO" id="GO:0016004">
    <property type="term" value="F:phospholipase activator activity"/>
    <property type="evidence" value="ECO:0007669"/>
    <property type="project" value="TreeGrafter"/>
</dbReference>
<dbReference type="FunFam" id="1.10.555.10:FF:000017">
    <property type="entry name" value="Rho GTPase activating protein 6"/>
    <property type="match status" value="1"/>
</dbReference>
<evidence type="ECO:0000259" key="5">
    <source>
        <dbReference type="PROSITE" id="PS50238"/>
    </source>
</evidence>
<dbReference type="RefSeq" id="XP_010828932.1">
    <property type="nucleotide sequence ID" value="XM_010830630.1"/>
</dbReference>
<dbReference type="AlphaFoldDB" id="A0A6P3GQH7"/>
<dbReference type="PANTHER" id="PTHR12635:SF6">
    <property type="entry name" value="RHO GTPASE-ACTIVATING PROTEIN 6"/>
    <property type="match status" value="1"/>
</dbReference>
<name>A0A6P3GQH7_BISBB</name>
<dbReference type="Proteomes" id="UP000515208">
    <property type="component" value="Unplaced"/>
</dbReference>
<organism evidence="6 7">
    <name type="scientific">Bison bison bison</name>
    <name type="common">North American plains bison</name>
    <dbReference type="NCBI Taxonomy" id="43346"/>
    <lineage>
        <taxon>Eukaryota</taxon>
        <taxon>Metazoa</taxon>
        <taxon>Chordata</taxon>
        <taxon>Craniata</taxon>
        <taxon>Vertebrata</taxon>
        <taxon>Euteleostomi</taxon>
        <taxon>Mammalia</taxon>
        <taxon>Eutheria</taxon>
        <taxon>Laurasiatheria</taxon>
        <taxon>Artiodactyla</taxon>
        <taxon>Ruminantia</taxon>
        <taxon>Pecora</taxon>
        <taxon>Bovidae</taxon>
        <taxon>Bovinae</taxon>
        <taxon>Bison</taxon>
    </lineage>
</organism>
<comment type="function">
    <text evidence="2">GTPase activator for the Rho-type GTPases by converting them to an inactive GDP-bound state.</text>
</comment>
<dbReference type="CDD" id="cd04376">
    <property type="entry name" value="RhoGAP_ARHGAP6"/>
    <property type="match status" value="1"/>
</dbReference>
<protein>
    <recommendedName>
        <fullName evidence="3">Rho GTPase-activating protein 36</fullName>
    </recommendedName>
</protein>
<keyword evidence="1" id="KW-0343">GTPase activation</keyword>
<dbReference type="Gene3D" id="1.10.555.10">
    <property type="entry name" value="Rho GTPase activation protein"/>
    <property type="match status" value="1"/>
</dbReference>
<dbReference type="KEGG" id="bbis:104981478"/>
<dbReference type="GO" id="GO:0005096">
    <property type="term" value="F:GTPase activator activity"/>
    <property type="evidence" value="ECO:0007669"/>
    <property type="project" value="UniProtKB-KW"/>
</dbReference>
<gene>
    <name evidence="7" type="primary">ARHGAP6</name>
</gene>
<proteinExistence type="predicted"/>
<dbReference type="PROSITE" id="PS50238">
    <property type="entry name" value="RHOGAP"/>
    <property type="match status" value="1"/>
</dbReference>
<keyword evidence="6" id="KW-1185">Reference proteome</keyword>
<dbReference type="InterPro" id="IPR041852">
    <property type="entry name" value="ARHGAP6_RhoGAP"/>
</dbReference>
<feature type="compositionally biased region" description="Low complexity" evidence="4">
    <location>
        <begin position="264"/>
        <end position="286"/>
    </location>
</feature>
<accession>A0A6P3GQH7</accession>
<evidence type="ECO:0000256" key="4">
    <source>
        <dbReference type="SAM" id="MobiDB-lite"/>
    </source>
</evidence>
<dbReference type="SMART" id="SM00324">
    <property type="entry name" value="RhoGAP"/>
    <property type="match status" value="1"/>
</dbReference>